<organism evidence="3 4">
    <name type="scientific">Kingella pumchi</name>
    <dbReference type="NCBI Taxonomy" id="2779506"/>
    <lineage>
        <taxon>Bacteria</taxon>
        <taxon>Pseudomonadati</taxon>
        <taxon>Pseudomonadota</taxon>
        <taxon>Betaproteobacteria</taxon>
        <taxon>Neisseriales</taxon>
        <taxon>Neisseriaceae</taxon>
        <taxon>Kingella</taxon>
    </lineage>
</organism>
<keyword evidence="4" id="KW-1185">Reference proteome</keyword>
<gene>
    <name evidence="3" type="ORF">MB824_07670</name>
</gene>
<reference evidence="3 4" key="1">
    <citation type="submission" date="2022-02" db="EMBL/GenBank/DDBJ databases">
        <title>Genome sequence data of Kingella unionensis sp. nov. strain CICC 24913 (CCUG 75125).</title>
        <authorList>
            <person name="Xiao M."/>
        </authorList>
    </citation>
    <scope>NUCLEOTIDE SEQUENCE [LARGE SCALE GENOMIC DNA]</scope>
    <source>
        <strain evidence="3 4">CICC 24913</strain>
    </source>
</reference>
<accession>A0ABS9NNK3</accession>
<feature type="transmembrane region" description="Helical" evidence="1">
    <location>
        <begin position="272"/>
        <end position="300"/>
    </location>
</feature>
<dbReference type="Proteomes" id="UP001298424">
    <property type="component" value="Unassembled WGS sequence"/>
</dbReference>
<keyword evidence="1" id="KW-1133">Transmembrane helix</keyword>
<evidence type="ECO:0000256" key="1">
    <source>
        <dbReference type="SAM" id="Phobius"/>
    </source>
</evidence>
<dbReference type="InterPro" id="IPR018682">
    <property type="entry name" value="DUF2167_membr"/>
</dbReference>
<dbReference type="EMBL" id="JAKOOW010000026">
    <property type="protein sequence ID" value="MCG6504372.1"/>
    <property type="molecule type" value="Genomic_DNA"/>
</dbReference>
<sequence length="309" mass="33467">MSLRFRLSVLCTALALAVVAAPPAFAAKKAPAETPTAASDSSADSAKEQLLNDIQQRAQSGPKVIDLGMQGKLKLPKGMVFIGRDDANLLMQMGGNSENPNRYGLVLPEQDDEDWLVDLNYVDSGYIKDDDAKDWDTAHMLEALKEGNEEQNKVRKAKGIAEIETHGWIEQPHYDAATHRLIWSIDVHEKGKADDNPAVNYNTYALGRKGYINLTLVTDSKDIAKYKPVAQQLLADIEFNQGERYADYNAATDKVAEYGLAALVGGVAAKKLGLLAVIGAFLAKAGKFLIIGAVAVGGAIKSWLGRRRG</sequence>
<dbReference type="Pfam" id="PF09935">
    <property type="entry name" value="DUF2167"/>
    <property type="match status" value="1"/>
</dbReference>
<keyword evidence="1" id="KW-0812">Transmembrane</keyword>
<feature type="chain" id="PRO_5047017578" evidence="2">
    <location>
        <begin position="27"/>
        <end position="309"/>
    </location>
</feature>
<keyword evidence="2" id="KW-0732">Signal</keyword>
<name>A0ABS9NNK3_9NEIS</name>
<evidence type="ECO:0000256" key="2">
    <source>
        <dbReference type="SAM" id="SignalP"/>
    </source>
</evidence>
<evidence type="ECO:0000313" key="3">
    <source>
        <dbReference type="EMBL" id="MCG6504372.1"/>
    </source>
</evidence>
<comment type="caution">
    <text evidence="3">The sequence shown here is derived from an EMBL/GenBank/DDBJ whole genome shotgun (WGS) entry which is preliminary data.</text>
</comment>
<dbReference type="RefSeq" id="WP_238747786.1">
    <property type="nucleotide sequence ID" value="NZ_JAKOOW010000026.1"/>
</dbReference>
<proteinExistence type="predicted"/>
<protein>
    <submittedName>
        <fullName evidence="3">DUF2167 domain-containing protein</fullName>
    </submittedName>
</protein>
<feature type="signal peptide" evidence="2">
    <location>
        <begin position="1"/>
        <end position="26"/>
    </location>
</feature>
<evidence type="ECO:0000313" key="4">
    <source>
        <dbReference type="Proteomes" id="UP001298424"/>
    </source>
</evidence>
<keyword evidence="1" id="KW-0472">Membrane</keyword>